<dbReference type="RefSeq" id="WP_138858121.1">
    <property type="nucleotide sequence ID" value="NZ_CP040709.1"/>
</dbReference>
<dbReference type="EMBL" id="JACHHO010000001">
    <property type="protein sequence ID" value="MBB5202781.1"/>
    <property type="molecule type" value="Genomic_DNA"/>
</dbReference>
<dbReference type="GO" id="GO:0005886">
    <property type="term" value="C:plasma membrane"/>
    <property type="evidence" value="ECO:0007669"/>
    <property type="project" value="UniProtKB-SubCell"/>
</dbReference>
<evidence type="ECO:0000256" key="6">
    <source>
        <dbReference type="ARBA" id="ARBA00023136"/>
    </source>
</evidence>
<keyword evidence="6 8" id="KW-0472">Membrane</keyword>
<evidence type="ECO:0000256" key="2">
    <source>
        <dbReference type="ARBA" id="ARBA00022475"/>
    </source>
</evidence>
<gene>
    <name evidence="9" type="ORF">HNQ51_000074</name>
</gene>
<feature type="transmembrane region" description="Helical" evidence="8">
    <location>
        <begin position="79"/>
        <end position="101"/>
    </location>
</feature>
<dbReference type="OrthoDB" id="1814621at2"/>
<dbReference type="InterPro" id="IPR018584">
    <property type="entry name" value="GT87"/>
</dbReference>
<comment type="similarity">
    <text evidence="7">Belongs to the glycosyltransferase 87 family.</text>
</comment>
<protein>
    <recommendedName>
        <fullName evidence="11">DUF2029 domain-containing protein</fullName>
    </recommendedName>
</protein>
<sequence length="249" mass="27383">MKQAILIEAIIFAIVAAIVAAIGVYFGLGGQGWSWDALNHHIYLGYIAESPRWHLDVAPASLQTYQYPYLYWPIYKLSILNISGLAVGMLWAGSQALLLALPAWALAYQLTIRTGSEWIDLGWRWAAGIIAMTSGLLWASIETSANDLLAAIPLLWALVLMAKDEVGNRRHFWAALLLGVAAAFKLSNAVFLPLLAFWCLTAGRVGTLKRGVFLLLGAALGAFAAYMPWGVQLYRVTGNPFHPFFANWF</sequence>
<feature type="transmembrane region" description="Helical" evidence="8">
    <location>
        <begin position="121"/>
        <end position="141"/>
    </location>
</feature>
<keyword evidence="2" id="KW-1003">Cell membrane</keyword>
<feature type="transmembrane region" description="Helical" evidence="8">
    <location>
        <begin position="212"/>
        <end position="231"/>
    </location>
</feature>
<keyword evidence="4 8" id="KW-0812">Transmembrane</keyword>
<comment type="caution">
    <text evidence="9">The sequence shown here is derived from an EMBL/GenBank/DDBJ whole genome shotgun (WGS) entry which is preliminary data.</text>
</comment>
<dbReference type="AlphaFoldDB" id="A0A840S272"/>
<evidence type="ECO:0000256" key="8">
    <source>
        <dbReference type="SAM" id="Phobius"/>
    </source>
</evidence>
<organism evidence="9 10">
    <name type="scientific">Inhella inkyongensis</name>
    <dbReference type="NCBI Taxonomy" id="392593"/>
    <lineage>
        <taxon>Bacteria</taxon>
        <taxon>Pseudomonadati</taxon>
        <taxon>Pseudomonadota</taxon>
        <taxon>Betaproteobacteria</taxon>
        <taxon>Burkholderiales</taxon>
        <taxon>Sphaerotilaceae</taxon>
        <taxon>Inhella</taxon>
    </lineage>
</organism>
<evidence type="ECO:0000313" key="10">
    <source>
        <dbReference type="Proteomes" id="UP000554837"/>
    </source>
</evidence>
<evidence type="ECO:0000256" key="3">
    <source>
        <dbReference type="ARBA" id="ARBA00022679"/>
    </source>
</evidence>
<evidence type="ECO:0000256" key="5">
    <source>
        <dbReference type="ARBA" id="ARBA00022989"/>
    </source>
</evidence>
<evidence type="ECO:0000256" key="7">
    <source>
        <dbReference type="ARBA" id="ARBA00024033"/>
    </source>
</evidence>
<keyword evidence="5 8" id="KW-1133">Transmembrane helix</keyword>
<evidence type="ECO:0008006" key="11">
    <source>
        <dbReference type="Google" id="ProtNLM"/>
    </source>
</evidence>
<feature type="transmembrane region" description="Helical" evidence="8">
    <location>
        <begin position="6"/>
        <end position="28"/>
    </location>
</feature>
<dbReference type="Pfam" id="PF09594">
    <property type="entry name" value="GT87"/>
    <property type="match status" value="1"/>
</dbReference>
<evidence type="ECO:0000313" key="9">
    <source>
        <dbReference type="EMBL" id="MBB5202781.1"/>
    </source>
</evidence>
<accession>A0A840S272</accession>
<evidence type="ECO:0000256" key="4">
    <source>
        <dbReference type="ARBA" id="ARBA00022692"/>
    </source>
</evidence>
<proteinExistence type="inferred from homology"/>
<keyword evidence="10" id="KW-1185">Reference proteome</keyword>
<dbReference type="Proteomes" id="UP000554837">
    <property type="component" value="Unassembled WGS sequence"/>
</dbReference>
<dbReference type="GO" id="GO:0016758">
    <property type="term" value="F:hexosyltransferase activity"/>
    <property type="evidence" value="ECO:0007669"/>
    <property type="project" value="InterPro"/>
</dbReference>
<reference evidence="9 10" key="1">
    <citation type="submission" date="2020-08" db="EMBL/GenBank/DDBJ databases">
        <title>Genomic Encyclopedia of Type Strains, Phase IV (KMG-IV): sequencing the most valuable type-strain genomes for metagenomic binning, comparative biology and taxonomic classification.</title>
        <authorList>
            <person name="Goeker M."/>
        </authorList>
    </citation>
    <scope>NUCLEOTIDE SEQUENCE [LARGE SCALE GENOMIC DNA]</scope>
    <source>
        <strain evidence="9 10">DSM 23958</strain>
    </source>
</reference>
<comment type="subcellular location">
    <subcellularLocation>
        <location evidence="1">Cell membrane</location>
        <topology evidence="1">Multi-pass membrane protein</topology>
    </subcellularLocation>
</comment>
<feature type="transmembrane region" description="Helical" evidence="8">
    <location>
        <begin position="172"/>
        <end position="200"/>
    </location>
</feature>
<keyword evidence="3" id="KW-0808">Transferase</keyword>
<name>A0A840S272_9BURK</name>
<evidence type="ECO:0000256" key="1">
    <source>
        <dbReference type="ARBA" id="ARBA00004651"/>
    </source>
</evidence>